<dbReference type="AlphaFoldDB" id="A0AAD5RH59"/>
<reference evidence="1" key="1">
    <citation type="submission" date="2022-07" db="EMBL/GenBank/DDBJ databases">
        <title>Draft genome sequence of Zalerion maritima ATCC 34329, a (micro)plastics degrading marine fungus.</title>
        <authorList>
            <person name="Paco A."/>
            <person name="Goncalves M.F.M."/>
            <person name="Rocha-Santos T.A.P."/>
            <person name="Alves A."/>
        </authorList>
    </citation>
    <scope>NUCLEOTIDE SEQUENCE</scope>
    <source>
        <strain evidence="1">ATCC 34329</strain>
    </source>
</reference>
<name>A0AAD5RH59_9PEZI</name>
<evidence type="ECO:0000313" key="1">
    <source>
        <dbReference type="EMBL" id="KAJ2893604.1"/>
    </source>
</evidence>
<dbReference type="SUPFAM" id="SSF56112">
    <property type="entry name" value="Protein kinase-like (PK-like)"/>
    <property type="match status" value="1"/>
</dbReference>
<comment type="caution">
    <text evidence="1">The sequence shown here is derived from an EMBL/GenBank/DDBJ whole genome shotgun (WGS) entry which is preliminary data.</text>
</comment>
<dbReference type="EMBL" id="JAKWBI020000585">
    <property type="protein sequence ID" value="KAJ2893604.1"/>
    <property type="molecule type" value="Genomic_DNA"/>
</dbReference>
<proteinExistence type="predicted"/>
<gene>
    <name evidence="1" type="ORF">MKZ38_008427</name>
</gene>
<accession>A0AAD5RH59</accession>
<evidence type="ECO:0000313" key="2">
    <source>
        <dbReference type="Proteomes" id="UP001201980"/>
    </source>
</evidence>
<protein>
    <submittedName>
        <fullName evidence="1">Uncharacterized protein</fullName>
    </submittedName>
</protein>
<dbReference type="Proteomes" id="UP001201980">
    <property type="component" value="Unassembled WGS sequence"/>
</dbReference>
<keyword evidence="2" id="KW-1185">Reference proteome</keyword>
<dbReference type="InterPro" id="IPR011009">
    <property type="entry name" value="Kinase-like_dom_sf"/>
</dbReference>
<organism evidence="1 2">
    <name type="scientific">Zalerion maritima</name>
    <dbReference type="NCBI Taxonomy" id="339359"/>
    <lineage>
        <taxon>Eukaryota</taxon>
        <taxon>Fungi</taxon>
        <taxon>Dikarya</taxon>
        <taxon>Ascomycota</taxon>
        <taxon>Pezizomycotina</taxon>
        <taxon>Sordariomycetes</taxon>
        <taxon>Lulworthiomycetidae</taxon>
        <taxon>Lulworthiales</taxon>
        <taxon>Lulworthiaceae</taxon>
        <taxon>Zalerion</taxon>
    </lineage>
</organism>
<sequence length="228" mass="26761">MDSEEWKCKHEFAVKIYYGWNIIYGVAHGTDCDHHNVLHLTLQRDAFDCAILWFLQWLPATLQAPIRYFCPGYFLPPNVILKKLKPEWDEEFDREKTMYKRLRPLQGRVIPMYHGEARCDRTRAIILEEIGGVPPYGLRPPFLLPPDEYRRRLEVAYQALCGFGVMTGDDQLGNTLILDDKVVFVDLENLFEVEDYKDLDGWVRSTIKHLVDRYKVFLQSGNSPRGRH</sequence>